<feature type="compositionally biased region" description="Polar residues" evidence="2">
    <location>
        <begin position="269"/>
        <end position="285"/>
    </location>
</feature>
<name>A0A0C3B0I4_SERVB</name>
<keyword evidence="1" id="KW-0862">Zinc</keyword>
<keyword evidence="1" id="KW-0479">Metal-binding</keyword>
<feature type="region of interest" description="Disordered" evidence="2">
    <location>
        <begin position="438"/>
        <end position="460"/>
    </location>
</feature>
<dbReference type="PROSITE" id="PS50157">
    <property type="entry name" value="ZINC_FINGER_C2H2_2"/>
    <property type="match status" value="1"/>
</dbReference>
<dbReference type="EMBL" id="KN824285">
    <property type="protein sequence ID" value="KIM30275.1"/>
    <property type="molecule type" value="Genomic_DNA"/>
</dbReference>
<reference evidence="4 5" key="1">
    <citation type="submission" date="2014-04" db="EMBL/GenBank/DDBJ databases">
        <authorList>
            <consortium name="DOE Joint Genome Institute"/>
            <person name="Kuo A."/>
            <person name="Zuccaro A."/>
            <person name="Kohler A."/>
            <person name="Nagy L.G."/>
            <person name="Floudas D."/>
            <person name="Copeland A."/>
            <person name="Barry K.W."/>
            <person name="Cichocki N."/>
            <person name="Veneault-Fourrey C."/>
            <person name="LaButti K."/>
            <person name="Lindquist E.A."/>
            <person name="Lipzen A."/>
            <person name="Lundell T."/>
            <person name="Morin E."/>
            <person name="Murat C."/>
            <person name="Sun H."/>
            <person name="Tunlid A."/>
            <person name="Henrissat B."/>
            <person name="Grigoriev I.V."/>
            <person name="Hibbett D.S."/>
            <person name="Martin F."/>
            <person name="Nordberg H.P."/>
            <person name="Cantor M.N."/>
            <person name="Hua S.X."/>
        </authorList>
    </citation>
    <scope>NUCLEOTIDE SEQUENCE [LARGE SCALE GENOMIC DNA]</scope>
    <source>
        <strain evidence="4 5">MAFF 305830</strain>
    </source>
</reference>
<dbReference type="AlphaFoldDB" id="A0A0C3B0I4"/>
<dbReference type="InterPro" id="IPR013087">
    <property type="entry name" value="Znf_C2H2_type"/>
</dbReference>
<evidence type="ECO:0000259" key="3">
    <source>
        <dbReference type="PROSITE" id="PS50157"/>
    </source>
</evidence>
<feature type="non-terminal residue" evidence="4">
    <location>
        <position position="1"/>
    </location>
</feature>
<dbReference type="OrthoDB" id="4748970at2759"/>
<dbReference type="Gene3D" id="3.30.160.60">
    <property type="entry name" value="Classic Zinc Finger"/>
    <property type="match status" value="1"/>
</dbReference>
<dbReference type="GO" id="GO:0008270">
    <property type="term" value="F:zinc ion binding"/>
    <property type="evidence" value="ECO:0007669"/>
    <property type="project" value="UniProtKB-KW"/>
</dbReference>
<proteinExistence type="predicted"/>
<feature type="region of interest" description="Disordered" evidence="2">
    <location>
        <begin position="228"/>
        <end position="346"/>
    </location>
</feature>
<accession>A0A0C3B0I4</accession>
<dbReference type="SUPFAM" id="SSF57667">
    <property type="entry name" value="beta-beta-alpha zinc fingers"/>
    <property type="match status" value="1"/>
</dbReference>
<gene>
    <name evidence="4" type="ORF">M408DRAFT_22281</name>
</gene>
<organism evidence="4 5">
    <name type="scientific">Serendipita vermifera MAFF 305830</name>
    <dbReference type="NCBI Taxonomy" id="933852"/>
    <lineage>
        <taxon>Eukaryota</taxon>
        <taxon>Fungi</taxon>
        <taxon>Dikarya</taxon>
        <taxon>Basidiomycota</taxon>
        <taxon>Agaricomycotina</taxon>
        <taxon>Agaricomycetes</taxon>
        <taxon>Sebacinales</taxon>
        <taxon>Serendipitaceae</taxon>
        <taxon>Serendipita</taxon>
    </lineage>
</organism>
<keyword evidence="1" id="KW-0863">Zinc-finger</keyword>
<feature type="compositionally biased region" description="Pro residues" evidence="2">
    <location>
        <begin position="291"/>
        <end position="304"/>
    </location>
</feature>
<dbReference type="Proteomes" id="UP000054097">
    <property type="component" value="Unassembled WGS sequence"/>
</dbReference>
<feature type="compositionally biased region" description="Polar residues" evidence="2">
    <location>
        <begin position="309"/>
        <end position="318"/>
    </location>
</feature>
<sequence>TTPPILGTRPWLQSRLTNLSPYQRSEVESQFEAWLHDPDRQILVVNILCDWFEQERQPRKEDLLKFYQAKPGVTEDGGKGGQGARGAVIGYTCEWPGCGKELSGRTDRVQEDALNHLNIKIFACDAKDCNASFLRKKELNRHVKSCKLLASNQPARRKTRTPSFSGTPVDISPYTSGRDSPPVPRLTDSSSQPFLPRGLPKGHLQSMNQQTPKISLFENMADDQMTFHGHSEQQQQSPPWAPPTLLQGQDEAQAHASSTLVIPPRPCSPLSSASDTESYTDSSMPPSGGLPVPPNSAQAPPPSKGSPAGQRQSASPTPGISGEAFGDIEHSPSLPPKINTLAPLPSYPRSDQPDHWRHLLLSLASSYDMKVKCKVKYIMEQGVWRASYYILDPGNPNDDYLGADSGVNKDVAKECAAQRSYATLTTLIQLWTGSGSQTEAEDHRFHPPAMKTQDSPLNDY</sequence>
<dbReference type="HOGENOM" id="CLU_595253_0_0_1"/>
<feature type="domain" description="C2H2-type" evidence="3">
    <location>
        <begin position="122"/>
        <end position="154"/>
    </location>
</feature>
<protein>
    <recommendedName>
        <fullName evidence="3">C2H2-type domain-containing protein</fullName>
    </recommendedName>
</protein>
<evidence type="ECO:0000313" key="4">
    <source>
        <dbReference type="EMBL" id="KIM30275.1"/>
    </source>
</evidence>
<evidence type="ECO:0000313" key="5">
    <source>
        <dbReference type="Proteomes" id="UP000054097"/>
    </source>
</evidence>
<keyword evidence="5" id="KW-1185">Reference proteome</keyword>
<evidence type="ECO:0000256" key="1">
    <source>
        <dbReference type="PROSITE-ProRule" id="PRU00042"/>
    </source>
</evidence>
<reference evidence="5" key="2">
    <citation type="submission" date="2015-01" db="EMBL/GenBank/DDBJ databases">
        <title>Evolutionary Origins and Diversification of the Mycorrhizal Mutualists.</title>
        <authorList>
            <consortium name="DOE Joint Genome Institute"/>
            <consortium name="Mycorrhizal Genomics Consortium"/>
            <person name="Kohler A."/>
            <person name="Kuo A."/>
            <person name="Nagy L.G."/>
            <person name="Floudas D."/>
            <person name="Copeland A."/>
            <person name="Barry K.W."/>
            <person name="Cichocki N."/>
            <person name="Veneault-Fourrey C."/>
            <person name="LaButti K."/>
            <person name="Lindquist E.A."/>
            <person name="Lipzen A."/>
            <person name="Lundell T."/>
            <person name="Morin E."/>
            <person name="Murat C."/>
            <person name="Riley R."/>
            <person name="Ohm R."/>
            <person name="Sun H."/>
            <person name="Tunlid A."/>
            <person name="Henrissat B."/>
            <person name="Grigoriev I.V."/>
            <person name="Hibbett D.S."/>
            <person name="Martin F."/>
        </authorList>
    </citation>
    <scope>NUCLEOTIDE SEQUENCE [LARGE SCALE GENOMIC DNA]</scope>
    <source>
        <strain evidence="5">MAFF 305830</strain>
    </source>
</reference>
<feature type="region of interest" description="Disordered" evidence="2">
    <location>
        <begin position="152"/>
        <end position="205"/>
    </location>
</feature>
<dbReference type="InterPro" id="IPR036236">
    <property type="entry name" value="Znf_C2H2_sf"/>
</dbReference>
<evidence type="ECO:0000256" key="2">
    <source>
        <dbReference type="SAM" id="MobiDB-lite"/>
    </source>
</evidence>